<dbReference type="PROSITE" id="PS01124">
    <property type="entry name" value="HTH_ARAC_FAMILY_2"/>
    <property type="match status" value="1"/>
</dbReference>
<evidence type="ECO:0000256" key="1">
    <source>
        <dbReference type="ARBA" id="ARBA00023015"/>
    </source>
</evidence>
<dbReference type="InterPro" id="IPR037923">
    <property type="entry name" value="HTH-like"/>
</dbReference>
<name>A0A2U2PCS4_9SPHI</name>
<keyword evidence="6" id="KW-1185">Reference proteome</keyword>
<dbReference type="SUPFAM" id="SSF46689">
    <property type="entry name" value="Homeodomain-like"/>
    <property type="match status" value="1"/>
</dbReference>
<accession>A0A2U2PCS4</accession>
<feature type="domain" description="HTH araC/xylS-type" evidence="4">
    <location>
        <begin position="201"/>
        <end position="280"/>
    </location>
</feature>
<dbReference type="EMBL" id="QEAS01000016">
    <property type="protein sequence ID" value="PWG79201.1"/>
    <property type="molecule type" value="Genomic_DNA"/>
</dbReference>
<comment type="caution">
    <text evidence="5">The sequence shown here is derived from an EMBL/GenBank/DDBJ whole genome shotgun (WGS) entry which is preliminary data.</text>
</comment>
<evidence type="ECO:0000313" key="5">
    <source>
        <dbReference type="EMBL" id="PWG79201.1"/>
    </source>
</evidence>
<dbReference type="AlphaFoldDB" id="A0A2U2PCS4"/>
<evidence type="ECO:0000256" key="3">
    <source>
        <dbReference type="ARBA" id="ARBA00023163"/>
    </source>
</evidence>
<evidence type="ECO:0000256" key="2">
    <source>
        <dbReference type="ARBA" id="ARBA00023125"/>
    </source>
</evidence>
<evidence type="ECO:0000259" key="4">
    <source>
        <dbReference type="PROSITE" id="PS01124"/>
    </source>
</evidence>
<dbReference type="InterPro" id="IPR018060">
    <property type="entry name" value="HTH_AraC"/>
</dbReference>
<dbReference type="RefSeq" id="WP_109417217.1">
    <property type="nucleotide sequence ID" value="NZ_QEAS01000016.1"/>
</dbReference>
<dbReference type="OrthoDB" id="2585681at2"/>
<dbReference type="PANTHER" id="PTHR43280">
    <property type="entry name" value="ARAC-FAMILY TRANSCRIPTIONAL REGULATOR"/>
    <property type="match status" value="1"/>
</dbReference>
<keyword evidence="1" id="KW-0805">Transcription regulation</keyword>
<evidence type="ECO:0000313" key="6">
    <source>
        <dbReference type="Proteomes" id="UP000245647"/>
    </source>
</evidence>
<organism evidence="5 6">
    <name type="scientific">Pararcticibacter amylolyticus</name>
    <dbReference type="NCBI Taxonomy" id="2173175"/>
    <lineage>
        <taxon>Bacteria</taxon>
        <taxon>Pseudomonadati</taxon>
        <taxon>Bacteroidota</taxon>
        <taxon>Sphingobacteriia</taxon>
        <taxon>Sphingobacteriales</taxon>
        <taxon>Sphingobacteriaceae</taxon>
        <taxon>Pararcticibacter</taxon>
    </lineage>
</organism>
<sequence>MPASAKIPVHQQKTTAVGGLDITHFHNQEEYTDLPEEHRDEYYILAVVIKGSGKMKCDMGTISIQSQSIFLMKPYQVHSADSTGHDADAYFMSIAPFLVPEFCRDIFENTTVEGQCIKLLPADMNGIIKMAEMLYNSFVADNIFKTEITTNLLNALIINAASHFLISGQKNAHNKTQSFRITQKFKELVRGHSFLHTASFFAERLHITTSHLNDCVKVTTGLSVTQFLQQTMLLEAKRNLYYTNDDVKKIAFDLGFEDHTYFSRLFKKLTNETPLGFRKRFRE</sequence>
<dbReference type="Proteomes" id="UP000245647">
    <property type="component" value="Unassembled WGS sequence"/>
</dbReference>
<dbReference type="InterPro" id="IPR009057">
    <property type="entry name" value="Homeodomain-like_sf"/>
</dbReference>
<dbReference type="Pfam" id="PF12833">
    <property type="entry name" value="HTH_18"/>
    <property type="match status" value="1"/>
</dbReference>
<dbReference type="GO" id="GO:0043565">
    <property type="term" value="F:sequence-specific DNA binding"/>
    <property type="evidence" value="ECO:0007669"/>
    <property type="project" value="InterPro"/>
</dbReference>
<dbReference type="SUPFAM" id="SSF51215">
    <property type="entry name" value="Regulatory protein AraC"/>
    <property type="match status" value="1"/>
</dbReference>
<dbReference type="Pfam" id="PF02311">
    <property type="entry name" value="AraC_binding"/>
    <property type="match status" value="1"/>
</dbReference>
<dbReference type="SMART" id="SM00342">
    <property type="entry name" value="HTH_ARAC"/>
    <property type="match status" value="1"/>
</dbReference>
<gene>
    <name evidence="5" type="ORF">DDR33_18100</name>
</gene>
<keyword evidence="3" id="KW-0804">Transcription</keyword>
<dbReference type="GO" id="GO:0003700">
    <property type="term" value="F:DNA-binding transcription factor activity"/>
    <property type="evidence" value="ECO:0007669"/>
    <property type="project" value="InterPro"/>
</dbReference>
<keyword evidence="2" id="KW-0238">DNA-binding</keyword>
<proteinExistence type="predicted"/>
<dbReference type="InterPro" id="IPR003313">
    <property type="entry name" value="AraC-bd"/>
</dbReference>
<dbReference type="Gene3D" id="1.10.10.60">
    <property type="entry name" value="Homeodomain-like"/>
    <property type="match status" value="1"/>
</dbReference>
<dbReference type="PANTHER" id="PTHR43280:SF32">
    <property type="entry name" value="TRANSCRIPTIONAL REGULATORY PROTEIN"/>
    <property type="match status" value="1"/>
</dbReference>
<reference evidence="5 6" key="1">
    <citation type="submission" date="2018-04" db="EMBL/GenBank/DDBJ databases">
        <title>Pedobacter chongqingensis sp. nov., isolated from a rottenly hemp rope.</title>
        <authorList>
            <person name="Cai Y."/>
        </authorList>
    </citation>
    <scope>NUCLEOTIDE SEQUENCE [LARGE SCALE GENOMIC DNA]</scope>
    <source>
        <strain evidence="5 6">FJ4-8</strain>
    </source>
</reference>
<protein>
    <submittedName>
        <fullName evidence="5">AraC family transcriptional regulator</fullName>
    </submittedName>
</protein>